<keyword evidence="2" id="KW-0472">Membrane</keyword>
<dbReference type="eggNOG" id="KOG0230">
    <property type="taxonomic scope" value="Eukaryota"/>
</dbReference>
<dbReference type="SUPFAM" id="SSF56104">
    <property type="entry name" value="SAICAR synthase-like"/>
    <property type="match status" value="1"/>
</dbReference>
<keyword evidence="1" id="KW-0418">Kinase</keyword>
<keyword evidence="2" id="KW-0812">Transmembrane</keyword>
<dbReference type="EMBL" id="GL348720">
    <property type="protein sequence ID" value="EFH42198.1"/>
    <property type="molecule type" value="Genomic_DNA"/>
</dbReference>
<keyword evidence="5" id="KW-1185">Reference proteome</keyword>
<dbReference type="Gramene" id="scaffold_801743.1">
    <property type="protein sequence ID" value="scaffold_801743.1"/>
    <property type="gene ID" value="scaffold_801743.1"/>
</dbReference>
<dbReference type="PANTHER" id="PTHR45748:SF4">
    <property type="entry name" value="1-PHOSPHATIDYLINOSITOL-3-PHOSPHATE 5-KINASE FAB1D-RELATED"/>
    <property type="match status" value="1"/>
</dbReference>
<keyword evidence="1" id="KW-0808">Transferase</keyword>
<evidence type="ECO:0000259" key="3">
    <source>
        <dbReference type="PROSITE" id="PS51455"/>
    </source>
</evidence>
<accession>D7MSA0</accession>
<feature type="transmembrane region" description="Helical" evidence="2">
    <location>
        <begin position="123"/>
        <end position="144"/>
    </location>
</feature>
<dbReference type="STRING" id="81972.D7MSA0"/>
<keyword evidence="1" id="KW-0067">ATP-binding</keyword>
<dbReference type="Pfam" id="PF01504">
    <property type="entry name" value="PIP5K"/>
    <property type="match status" value="1"/>
</dbReference>
<dbReference type="PANTHER" id="PTHR45748">
    <property type="entry name" value="1-PHOSPHATIDYLINOSITOL 3-PHOSPHATE 5-KINASE-RELATED"/>
    <property type="match status" value="1"/>
</dbReference>
<protein>
    <recommendedName>
        <fullName evidence="3">PIPK domain-containing protein</fullName>
    </recommendedName>
</protein>
<name>D7MSA0_ARALL</name>
<keyword evidence="1" id="KW-0547">Nucleotide-binding</keyword>
<gene>
    <name evidence="4" type="ORF">ARALYDRAFT_918343</name>
</gene>
<dbReference type="InterPro" id="IPR002498">
    <property type="entry name" value="PInositol-4-P-4/5-kinase_core"/>
</dbReference>
<sequence>MDNFLLKYPEVTFVTDMKHRLHRFPTFLSTCESFKSHAVIEDLRERKPLKSLIYFGGCESFTAKGGKSGAVFAKTKDKRFIVKEINKTEYESFALFGPKYFEYLSDPNKKTCLTKIFGMYEVMFLKLIAAYHVFFFGHIMLANIRR</sequence>
<keyword evidence="2" id="KW-1133">Transmembrane helix</keyword>
<organism evidence="5">
    <name type="scientific">Arabidopsis lyrata subsp. lyrata</name>
    <name type="common">Lyre-leaved rock-cress</name>
    <dbReference type="NCBI Taxonomy" id="81972"/>
    <lineage>
        <taxon>Eukaryota</taxon>
        <taxon>Viridiplantae</taxon>
        <taxon>Streptophyta</taxon>
        <taxon>Embryophyta</taxon>
        <taxon>Tracheophyta</taxon>
        <taxon>Spermatophyta</taxon>
        <taxon>Magnoliopsida</taxon>
        <taxon>eudicotyledons</taxon>
        <taxon>Gunneridae</taxon>
        <taxon>Pentapetalae</taxon>
        <taxon>rosids</taxon>
        <taxon>malvids</taxon>
        <taxon>Brassicales</taxon>
        <taxon>Brassicaceae</taxon>
        <taxon>Camelineae</taxon>
        <taxon>Arabidopsis</taxon>
    </lineage>
</organism>
<evidence type="ECO:0000256" key="2">
    <source>
        <dbReference type="SAM" id="Phobius"/>
    </source>
</evidence>
<dbReference type="GO" id="GO:0000285">
    <property type="term" value="F:1-phosphatidylinositol-3-phosphate 5-kinase activity"/>
    <property type="evidence" value="ECO:0007669"/>
    <property type="project" value="TreeGrafter"/>
</dbReference>
<dbReference type="Gene3D" id="3.30.800.10">
    <property type="entry name" value="Phosphatidylinositol Phosphate Kinase II Beta"/>
    <property type="match status" value="1"/>
</dbReference>
<dbReference type="GO" id="GO:0046854">
    <property type="term" value="P:phosphatidylinositol phosphate biosynthetic process"/>
    <property type="evidence" value="ECO:0007669"/>
    <property type="project" value="TreeGrafter"/>
</dbReference>
<evidence type="ECO:0000313" key="5">
    <source>
        <dbReference type="Proteomes" id="UP000008694"/>
    </source>
</evidence>
<dbReference type="AlphaFoldDB" id="D7MSA0"/>
<dbReference type="InterPro" id="IPR027484">
    <property type="entry name" value="PInositol-4-P-5-kinase_N"/>
</dbReference>
<proteinExistence type="predicted"/>
<dbReference type="GO" id="GO:0010008">
    <property type="term" value="C:endosome membrane"/>
    <property type="evidence" value="ECO:0007669"/>
    <property type="project" value="TreeGrafter"/>
</dbReference>
<dbReference type="GO" id="GO:0005524">
    <property type="term" value="F:ATP binding"/>
    <property type="evidence" value="ECO:0007669"/>
    <property type="project" value="UniProtKB-UniRule"/>
</dbReference>
<dbReference type="HOGENOM" id="CLU_1779970_0_0_1"/>
<evidence type="ECO:0000256" key="1">
    <source>
        <dbReference type="PROSITE-ProRule" id="PRU00781"/>
    </source>
</evidence>
<dbReference type="PROSITE" id="PS51455">
    <property type="entry name" value="PIPK"/>
    <property type="match status" value="1"/>
</dbReference>
<dbReference type="Proteomes" id="UP000008694">
    <property type="component" value="Unassembled WGS sequence"/>
</dbReference>
<feature type="domain" description="PIPK" evidence="3">
    <location>
        <begin position="1"/>
        <end position="146"/>
    </location>
</feature>
<reference evidence="5" key="1">
    <citation type="journal article" date="2011" name="Nat. Genet.">
        <title>The Arabidopsis lyrata genome sequence and the basis of rapid genome size change.</title>
        <authorList>
            <person name="Hu T.T."/>
            <person name="Pattyn P."/>
            <person name="Bakker E.G."/>
            <person name="Cao J."/>
            <person name="Cheng J.-F."/>
            <person name="Clark R.M."/>
            <person name="Fahlgren N."/>
            <person name="Fawcett J.A."/>
            <person name="Grimwood J."/>
            <person name="Gundlach H."/>
            <person name="Haberer G."/>
            <person name="Hollister J.D."/>
            <person name="Ossowski S."/>
            <person name="Ottilar R.P."/>
            <person name="Salamov A.A."/>
            <person name="Schneeberger K."/>
            <person name="Spannagl M."/>
            <person name="Wang X."/>
            <person name="Yang L."/>
            <person name="Nasrallah M.E."/>
            <person name="Bergelson J."/>
            <person name="Carrington J.C."/>
            <person name="Gaut B.S."/>
            <person name="Schmutz J."/>
            <person name="Mayer K.F.X."/>
            <person name="Van de Peer Y."/>
            <person name="Grigoriev I.V."/>
            <person name="Nordborg M."/>
            <person name="Weigel D."/>
            <person name="Guo Y.-L."/>
        </authorList>
    </citation>
    <scope>NUCLEOTIDE SEQUENCE [LARGE SCALE GENOMIC DNA]</scope>
    <source>
        <strain evidence="5">cv. MN47</strain>
    </source>
</reference>
<evidence type="ECO:0000313" key="4">
    <source>
        <dbReference type="EMBL" id="EFH42198.1"/>
    </source>
</evidence>